<accession>A0A3B1JZD5</accession>
<evidence type="ECO:0000313" key="3">
    <source>
        <dbReference type="Proteomes" id="UP000018467"/>
    </source>
</evidence>
<sequence>MDGSWPQEEELVEGQRCSGRRRSGVDGLWTEVTRSISGEDDGTAEASVLAALQWIHESEVNTVSEHRLNEVEKILKNIISMSHKYSQSEAVLTFFQSGSLDLVQPFFQSPVTVADIWSSNGFCLANTETILYDAHLTNMREKPRKRYQLLTRTKPEGLDCNAETDTRHQAAVTKPQNYLSSLSFLQPEACETDILE</sequence>
<dbReference type="InParanoid" id="A0A3B1JZD5"/>
<dbReference type="Bgee" id="ENSAMXG00000030743">
    <property type="expression patterns" value="Expressed in bone element"/>
</dbReference>
<name>A0A3B1JZD5_ASTMX</name>
<protein>
    <submittedName>
        <fullName evidence="2">PX domain-containing protein 1</fullName>
    </submittedName>
</protein>
<dbReference type="SUPFAM" id="SSF64268">
    <property type="entry name" value="PX domain"/>
    <property type="match status" value="1"/>
</dbReference>
<evidence type="ECO:0000313" key="2">
    <source>
        <dbReference type="Ensembl" id="ENSAMXP00000047643.1"/>
    </source>
</evidence>
<reference evidence="3" key="2">
    <citation type="journal article" date="2014" name="Nat. Commun.">
        <title>The cavefish genome reveals candidate genes for eye loss.</title>
        <authorList>
            <person name="McGaugh S.E."/>
            <person name="Gross J.B."/>
            <person name="Aken B."/>
            <person name="Blin M."/>
            <person name="Borowsky R."/>
            <person name="Chalopin D."/>
            <person name="Hinaux H."/>
            <person name="Jeffery W.R."/>
            <person name="Keene A."/>
            <person name="Ma L."/>
            <person name="Minx P."/>
            <person name="Murphy D."/>
            <person name="O'Quin K.E."/>
            <person name="Retaux S."/>
            <person name="Rohner N."/>
            <person name="Searle S.M."/>
            <person name="Stahl B.A."/>
            <person name="Tabin C."/>
            <person name="Volff J.N."/>
            <person name="Yoshizawa M."/>
            <person name="Warren W.C."/>
        </authorList>
    </citation>
    <scope>NUCLEOTIDE SEQUENCE [LARGE SCALE GENOMIC DNA]</scope>
    <source>
        <strain evidence="3">female</strain>
    </source>
</reference>
<organism evidence="2 3">
    <name type="scientific">Astyanax mexicanus</name>
    <name type="common">Blind cave fish</name>
    <name type="synonym">Astyanax fasciatus mexicanus</name>
    <dbReference type="NCBI Taxonomy" id="7994"/>
    <lineage>
        <taxon>Eukaryota</taxon>
        <taxon>Metazoa</taxon>
        <taxon>Chordata</taxon>
        <taxon>Craniata</taxon>
        <taxon>Vertebrata</taxon>
        <taxon>Euteleostomi</taxon>
        <taxon>Actinopterygii</taxon>
        <taxon>Neopterygii</taxon>
        <taxon>Teleostei</taxon>
        <taxon>Ostariophysi</taxon>
        <taxon>Characiformes</taxon>
        <taxon>Characoidei</taxon>
        <taxon>Acestrorhamphidae</taxon>
        <taxon>Acestrorhamphinae</taxon>
        <taxon>Astyanax</taxon>
    </lineage>
</organism>
<reference evidence="2" key="3">
    <citation type="submission" date="2025-08" db="UniProtKB">
        <authorList>
            <consortium name="Ensembl"/>
        </authorList>
    </citation>
    <scope>IDENTIFICATION</scope>
</reference>
<dbReference type="Gene3D" id="3.30.1520.10">
    <property type="entry name" value="Phox-like domain"/>
    <property type="match status" value="1"/>
</dbReference>
<dbReference type="Proteomes" id="UP000018467">
    <property type="component" value="Unassembled WGS sequence"/>
</dbReference>
<reference evidence="3" key="1">
    <citation type="submission" date="2013-03" db="EMBL/GenBank/DDBJ databases">
        <authorList>
            <person name="Jeffery W."/>
            <person name="Warren W."/>
            <person name="Wilson R.K."/>
        </authorList>
    </citation>
    <scope>NUCLEOTIDE SEQUENCE</scope>
    <source>
        <strain evidence="3">female</strain>
    </source>
</reference>
<dbReference type="Ensembl" id="ENSAMXT00000051886.1">
    <property type="protein sequence ID" value="ENSAMXP00000047643.1"/>
    <property type="gene ID" value="ENSAMXG00000030743.1"/>
</dbReference>
<proteinExistence type="predicted"/>
<dbReference type="AlphaFoldDB" id="A0A3B1JZD5"/>
<keyword evidence="3" id="KW-1185">Reference proteome</keyword>
<dbReference type="PANTHER" id="PTHR31433">
    <property type="entry name" value="PX DOMAIN-CONTAINING PROTEIN 1"/>
    <property type="match status" value="1"/>
</dbReference>
<dbReference type="PANTHER" id="PTHR31433:SF0">
    <property type="entry name" value="PX DOMAIN-CONTAINING PROTEIN 1"/>
    <property type="match status" value="1"/>
</dbReference>
<dbReference type="GeneTree" id="ENSGT00390000009209"/>
<dbReference type="InterPro" id="IPR036871">
    <property type="entry name" value="PX_dom_sf"/>
</dbReference>
<evidence type="ECO:0000256" key="1">
    <source>
        <dbReference type="SAM" id="MobiDB-lite"/>
    </source>
</evidence>
<dbReference type="InterPro" id="IPR040288">
    <property type="entry name" value="PXDC1"/>
</dbReference>
<feature type="region of interest" description="Disordered" evidence="1">
    <location>
        <begin position="1"/>
        <end position="22"/>
    </location>
</feature>
<dbReference type="GO" id="GO:0035091">
    <property type="term" value="F:phosphatidylinositol binding"/>
    <property type="evidence" value="ECO:0007669"/>
    <property type="project" value="InterPro"/>
</dbReference>
<reference evidence="2" key="4">
    <citation type="submission" date="2025-09" db="UniProtKB">
        <authorList>
            <consortium name="Ensembl"/>
        </authorList>
    </citation>
    <scope>IDENTIFICATION</scope>
</reference>